<accession>A0ABU7AZP6</accession>
<feature type="non-terminal residue" evidence="1">
    <location>
        <position position="1"/>
    </location>
</feature>
<reference evidence="1 2" key="1">
    <citation type="submission" date="2021-07" db="EMBL/GenBank/DDBJ databases">
        <authorList>
            <person name="Palmer J.M."/>
        </authorList>
    </citation>
    <scope>NUCLEOTIDE SEQUENCE [LARGE SCALE GENOMIC DNA]</scope>
    <source>
        <strain evidence="1 2">AT_MEX2019</strain>
        <tissue evidence="1">Muscle</tissue>
    </source>
</reference>
<sequence length="115" mass="12664">RDSKGPVSCLHSGSHLHSLRNITHRTKQAQQLLCSSYLCQTPCSLPTDSLSRTSCARQPAHSPTLPTDFPTWTPGVNLLGTNPHIYDRTSQPFSDQHQFLVPAPTSTSLRLAPVY</sequence>
<name>A0ABU7AZP6_9TELE</name>
<protein>
    <submittedName>
        <fullName evidence="1">Uncharacterized protein</fullName>
    </submittedName>
</protein>
<dbReference type="EMBL" id="JAHUTI010032522">
    <property type="protein sequence ID" value="MED6243074.1"/>
    <property type="molecule type" value="Genomic_DNA"/>
</dbReference>
<evidence type="ECO:0000313" key="1">
    <source>
        <dbReference type="EMBL" id="MED6243074.1"/>
    </source>
</evidence>
<keyword evidence="2" id="KW-1185">Reference proteome</keyword>
<proteinExistence type="predicted"/>
<evidence type="ECO:0000313" key="2">
    <source>
        <dbReference type="Proteomes" id="UP001345963"/>
    </source>
</evidence>
<organism evidence="1 2">
    <name type="scientific">Ataeniobius toweri</name>
    <dbReference type="NCBI Taxonomy" id="208326"/>
    <lineage>
        <taxon>Eukaryota</taxon>
        <taxon>Metazoa</taxon>
        <taxon>Chordata</taxon>
        <taxon>Craniata</taxon>
        <taxon>Vertebrata</taxon>
        <taxon>Euteleostomi</taxon>
        <taxon>Actinopterygii</taxon>
        <taxon>Neopterygii</taxon>
        <taxon>Teleostei</taxon>
        <taxon>Neoteleostei</taxon>
        <taxon>Acanthomorphata</taxon>
        <taxon>Ovalentaria</taxon>
        <taxon>Atherinomorphae</taxon>
        <taxon>Cyprinodontiformes</taxon>
        <taxon>Goodeidae</taxon>
        <taxon>Ataeniobius</taxon>
    </lineage>
</organism>
<dbReference type="Proteomes" id="UP001345963">
    <property type="component" value="Unassembled WGS sequence"/>
</dbReference>
<comment type="caution">
    <text evidence="1">The sequence shown here is derived from an EMBL/GenBank/DDBJ whole genome shotgun (WGS) entry which is preliminary data.</text>
</comment>
<gene>
    <name evidence="1" type="ORF">ATANTOWER_014491</name>
</gene>